<dbReference type="PANTHER" id="PTHR16181">
    <property type="entry name" value="PROTEIN FAM83A-RELATED"/>
    <property type="match status" value="1"/>
</dbReference>
<dbReference type="GO" id="GO:0007165">
    <property type="term" value="P:signal transduction"/>
    <property type="evidence" value="ECO:0007669"/>
    <property type="project" value="TreeGrafter"/>
</dbReference>
<keyword evidence="5" id="KW-1185">Reference proteome</keyword>
<evidence type="ECO:0000313" key="5">
    <source>
        <dbReference type="Proteomes" id="UP000324091"/>
    </source>
</evidence>
<feature type="region of interest" description="Disordered" evidence="2">
    <location>
        <begin position="75"/>
        <end position="102"/>
    </location>
</feature>
<dbReference type="SUPFAM" id="SSF56024">
    <property type="entry name" value="Phospholipase D/nuclease"/>
    <property type="match status" value="1"/>
</dbReference>
<feature type="domain" description="Scaffolding anchor of CK1" evidence="3">
    <location>
        <begin position="257"/>
        <end position="341"/>
    </location>
</feature>
<feature type="region of interest" description="Disordered" evidence="2">
    <location>
        <begin position="1"/>
        <end position="22"/>
    </location>
</feature>
<name>A0A5C6NTW0_9TELE</name>
<dbReference type="EMBL" id="RHFK02000010">
    <property type="protein sequence ID" value="TWW70445.1"/>
    <property type="molecule type" value="Genomic_DNA"/>
</dbReference>
<feature type="compositionally biased region" description="Basic and acidic residues" evidence="2">
    <location>
        <begin position="8"/>
        <end position="22"/>
    </location>
</feature>
<accession>A0A5C6NTW0</accession>
<gene>
    <name evidence="4" type="ORF">D4764_18G0012510</name>
</gene>
<feature type="compositionally biased region" description="Basic residues" evidence="2">
    <location>
        <begin position="573"/>
        <end position="585"/>
    </location>
</feature>
<dbReference type="Gene3D" id="3.30.870.10">
    <property type="entry name" value="Endonuclease Chain A"/>
    <property type="match status" value="1"/>
</dbReference>
<comment type="similarity">
    <text evidence="1">Belongs to the FAM83 family.</text>
</comment>
<protein>
    <submittedName>
        <fullName evidence="4">Protein FAM83F</fullName>
    </submittedName>
</protein>
<dbReference type="PANTHER" id="PTHR16181:SF14">
    <property type="entry name" value="FAMILY WITH SEQUENCE SIMILARITY 83 MEMBER FA"/>
    <property type="match status" value="1"/>
</dbReference>
<dbReference type="InterPro" id="IPR050944">
    <property type="entry name" value="FAM83"/>
</dbReference>
<feature type="region of interest" description="Disordered" evidence="2">
    <location>
        <begin position="507"/>
        <end position="533"/>
    </location>
</feature>
<organism evidence="4 5">
    <name type="scientific">Takifugu flavidus</name>
    <name type="common">sansaifugu</name>
    <dbReference type="NCBI Taxonomy" id="433684"/>
    <lineage>
        <taxon>Eukaryota</taxon>
        <taxon>Metazoa</taxon>
        <taxon>Chordata</taxon>
        <taxon>Craniata</taxon>
        <taxon>Vertebrata</taxon>
        <taxon>Euteleostomi</taxon>
        <taxon>Actinopterygii</taxon>
        <taxon>Neopterygii</taxon>
        <taxon>Teleostei</taxon>
        <taxon>Neoteleostei</taxon>
        <taxon>Acanthomorphata</taxon>
        <taxon>Eupercaria</taxon>
        <taxon>Tetraodontiformes</taxon>
        <taxon>Tetradontoidea</taxon>
        <taxon>Tetraodontidae</taxon>
        <taxon>Takifugu</taxon>
    </lineage>
</organism>
<feature type="region of interest" description="Disordered" evidence="2">
    <location>
        <begin position="442"/>
        <end position="477"/>
    </location>
</feature>
<dbReference type="Proteomes" id="UP000324091">
    <property type="component" value="Chromosome 18"/>
</dbReference>
<evidence type="ECO:0000259" key="3">
    <source>
        <dbReference type="Pfam" id="PF07894"/>
    </source>
</evidence>
<evidence type="ECO:0000256" key="1">
    <source>
        <dbReference type="ARBA" id="ARBA00006937"/>
    </source>
</evidence>
<dbReference type="Pfam" id="PF07894">
    <property type="entry name" value="SACK1"/>
    <property type="match status" value="2"/>
</dbReference>
<evidence type="ECO:0000256" key="2">
    <source>
        <dbReference type="SAM" id="MobiDB-lite"/>
    </source>
</evidence>
<comment type="caution">
    <text evidence="4">The sequence shown here is derived from an EMBL/GenBank/DDBJ whole genome shotgun (WGS) entry which is preliminary data.</text>
</comment>
<dbReference type="GO" id="GO:0019901">
    <property type="term" value="F:protein kinase binding"/>
    <property type="evidence" value="ECO:0007669"/>
    <property type="project" value="TreeGrafter"/>
</dbReference>
<feature type="region of interest" description="Disordered" evidence="2">
    <location>
        <begin position="563"/>
        <end position="585"/>
    </location>
</feature>
<evidence type="ECO:0000313" key="4">
    <source>
        <dbReference type="EMBL" id="TWW70445.1"/>
    </source>
</evidence>
<reference evidence="4 5" key="1">
    <citation type="submission" date="2019-04" db="EMBL/GenBank/DDBJ databases">
        <title>Chromosome genome assembly for Takifugu flavidus.</title>
        <authorList>
            <person name="Xiao S."/>
        </authorList>
    </citation>
    <scope>NUCLEOTIDE SEQUENCE [LARGE SCALE GENOMIC DNA]</scope>
    <source>
        <strain evidence="4">HTHZ2018</strain>
        <tissue evidence="4">Muscle</tissue>
    </source>
</reference>
<dbReference type="InterPro" id="IPR012461">
    <property type="entry name" value="SACK1"/>
</dbReference>
<proteinExistence type="inferred from homology"/>
<sequence>MAESQLRCMDDEHVNEKIPESRPEFYYSEEQRAALEQLLRNGDGAFKMRLKEDNIKDFLSAREVRLIRKTFHEYSTDSDSEAGDNDQSKGSSSADSGVHSTYWPQMSDTEVPALDIGWAGSSGVYKGVTRVSVYTHPPKESKPHIKQVVRRLIQEAQKVVAIVMDVLTDLQIIQDLLDASSRRGVAVYAVLEVRGLPHFLDMCSRLQINASHLRSTRRSFGFMLESVTLASAFAAVAAVFVQLGRCVTVCAEVGVCLQNLRVRTVGGTGLALSFGKLPGSLCSKYMLVDGEKVAFGSYRSLSSSSFTWSSTRMDRNTVTVISGQTVDVFDTDFRELYAVSEHVDLYREFNITKPPVPVPVPVPIDKPKVEPVRPLPVSASRFQISVNDSRQADLKIPAHKYHNPKYSLVFGNSRGLTGSLQDLSTTKDSLVGEVAQRNILQSSILHPSKEDHVSPESQGSPAEEEEEEGKAGWKKNSSLRTKKLTSIKHFLKGRATNHITETIEEGVVTPQSPAPPCKAPETNGVAGSELDDTFETLEKPSPLKSRTKKPSKMIQRSLSLQTLSMAEEEGSKIRRRHQKKNCIQS</sequence>
<dbReference type="AlphaFoldDB" id="A0A5C6NTW0"/>
<feature type="domain" description="Scaffolding anchor of CK1" evidence="3">
    <location>
        <begin position="15"/>
        <end position="217"/>
    </location>
</feature>
<feature type="compositionally biased region" description="Polar residues" evidence="2">
    <location>
        <begin position="88"/>
        <end position="102"/>
    </location>
</feature>